<evidence type="ECO:0000313" key="4">
    <source>
        <dbReference type="Proteomes" id="UP001295684"/>
    </source>
</evidence>
<feature type="compositionally biased region" description="Polar residues" evidence="2">
    <location>
        <begin position="1"/>
        <end position="12"/>
    </location>
</feature>
<feature type="coiled-coil region" evidence="1">
    <location>
        <begin position="95"/>
        <end position="256"/>
    </location>
</feature>
<dbReference type="AlphaFoldDB" id="A0AAD1XBP5"/>
<feature type="region of interest" description="Disordered" evidence="2">
    <location>
        <begin position="60"/>
        <end position="83"/>
    </location>
</feature>
<dbReference type="Proteomes" id="UP001295684">
    <property type="component" value="Unassembled WGS sequence"/>
</dbReference>
<keyword evidence="1" id="KW-0175">Coiled coil</keyword>
<proteinExistence type="predicted"/>
<sequence>MPRNKSFSCINQRSSNRSRVRSRKRSEKWSEIGTEQDLSAIISSAPDFLLQKLKRLSKSSNEYKRKQSKTNRNTSRTSINTSTIQNPKISLKKENVLLKKDVKELLNINQSLQKEILNLRKNQKLSEMRIYELCRTQIHSLKSQLKNCDKELHAKELKYSKIRKEYSQLEAELIAYKSQCHKDKYLCNDKVAKLVKQNKILLKTIQELKQEGHYIKENQYNKNDHNVSNKENKNEIFSYQKEIKKLQYEVDLLKKNYNSSSHDKLFGGDLKQVDQSWGNQNISKSFDKRQKSYSQCPTPFSKRDLNLHNNHSIFNNDMMLEQMVESPDFKENKIIESSNLGRKYSARSELNNFISNHR</sequence>
<gene>
    <name evidence="3" type="ORF">ECRASSUSDP1_LOCUS11716</name>
</gene>
<feature type="region of interest" description="Disordered" evidence="2">
    <location>
        <begin position="1"/>
        <end position="28"/>
    </location>
</feature>
<dbReference type="EMBL" id="CAMPGE010011580">
    <property type="protein sequence ID" value="CAI2370404.1"/>
    <property type="molecule type" value="Genomic_DNA"/>
</dbReference>
<organism evidence="3 4">
    <name type="scientific">Euplotes crassus</name>
    <dbReference type="NCBI Taxonomy" id="5936"/>
    <lineage>
        <taxon>Eukaryota</taxon>
        <taxon>Sar</taxon>
        <taxon>Alveolata</taxon>
        <taxon>Ciliophora</taxon>
        <taxon>Intramacronucleata</taxon>
        <taxon>Spirotrichea</taxon>
        <taxon>Hypotrichia</taxon>
        <taxon>Euplotida</taxon>
        <taxon>Euplotidae</taxon>
        <taxon>Moneuplotes</taxon>
    </lineage>
</organism>
<name>A0AAD1XBP5_EUPCR</name>
<reference evidence="3" key="1">
    <citation type="submission" date="2023-07" db="EMBL/GenBank/DDBJ databases">
        <authorList>
            <consortium name="AG Swart"/>
            <person name="Singh M."/>
            <person name="Singh A."/>
            <person name="Seah K."/>
            <person name="Emmerich C."/>
        </authorList>
    </citation>
    <scope>NUCLEOTIDE SEQUENCE</scope>
    <source>
        <strain evidence="3">DP1</strain>
    </source>
</reference>
<feature type="compositionally biased region" description="Basic residues" evidence="2">
    <location>
        <begin position="16"/>
        <end position="26"/>
    </location>
</feature>
<evidence type="ECO:0000313" key="3">
    <source>
        <dbReference type="EMBL" id="CAI2370404.1"/>
    </source>
</evidence>
<feature type="compositionally biased region" description="Low complexity" evidence="2">
    <location>
        <begin position="70"/>
        <end position="83"/>
    </location>
</feature>
<evidence type="ECO:0008006" key="5">
    <source>
        <dbReference type="Google" id="ProtNLM"/>
    </source>
</evidence>
<accession>A0AAD1XBP5</accession>
<protein>
    <recommendedName>
        <fullName evidence="5">Lebercilin domain-containing protein</fullName>
    </recommendedName>
</protein>
<evidence type="ECO:0000256" key="1">
    <source>
        <dbReference type="SAM" id="Coils"/>
    </source>
</evidence>
<keyword evidence="4" id="KW-1185">Reference proteome</keyword>
<comment type="caution">
    <text evidence="3">The sequence shown here is derived from an EMBL/GenBank/DDBJ whole genome shotgun (WGS) entry which is preliminary data.</text>
</comment>
<evidence type="ECO:0000256" key="2">
    <source>
        <dbReference type="SAM" id="MobiDB-lite"/>
    </source>
</evidence>